<reference evidence="3 4" key="1">
    <citation type="journal article" date="2016" name="Genome Announc.">
        <title>Complete Genome Sequence of Thiostrepton-Producing Streptomyces laurentii ATCC 31255.</title>
        <authorList>
            <person name="Doi K."/>
            <person name="Fujino Y."/>
            <person name="Nagayoshi Y."/>
            <person name="Ohshima T."/>
            <person name="Ogata S."/>
        </authorList>
    </citation>
    <scope>NUCLEOTIDE SEQUENCE [LARGE SCALE GENOMIC DNA]</scope>
    <source>
        <strain evidence="3 4">ATCC 31255</strain>
    </source>
</reference>
<accession>A0A160P0Y9</accession>
<gene>
    <name evidence="3" type="ORF">SLA_3167</name>
</gene>
<evidence type="ECO:0000259" key="2">
    <source>
        <dbReference type="SMART" id="SM00458"/>
    </source>
</evidence>
<protein>
    <recommendedName>
        <fullName evidence="2">Ricin B lectin domain-containing protein</fullName>
    </recommendedName>
</protein>
<dbReference type="InterPro" id="IPR000772">
    <property type="entry name" value="Ricin_B_lectin"/>
</dbReference>
<dbReference type="Proteomes" id="UP000217676">
    <property type="component" value="Chromosome"/>
</dbReference>
<sequence>MARTAKILAGLVSAASLAMVAPAAASPTEPEPVTTRQVARSALARLTPEEVKNLESRYPAQAKRVKEAVARASASRGAGTDSASYIAPTGYYTIRNLNSRKCLAIGSGSKANGANAIQWDCLGSPEQIWWITNDFISNYNSGKFLAIGSSSTANGAEAIQWDYTGSGGQRWSMTDDFLTNMGSGKFLAIGSSSTANGAKAIQWDYTGSGGQRWWLTGPA</sequence>
<feature type="chain" id="PRO_5007819074" description="Ricin B lectin domain-containing protein" evidence="1">
    <location>
        <begin position="26"/>
        <end position="219"/>
    </location>
</feature>
<dbReference type="Pfam" id="PF14200">
    <property type="entry name" value="RicinB_lectin_2"/>
    <property type="match status" value="2"/>
</dbReference>
<dbReference type="RefSeq" id="WP_359879669.1">
    <property type="nucleotide sequence ID" value="NZ_JBEYHT010000035.1"/>
</dbReference>
<name>A0A160P0Y9_STRLU</name>
<dbReference type="AlphaFoldDB" id="A0A160P0Y9"/>
<dbReference type="SUPFAM" id="SSF50370">
    <property type="entry name" value="Ricin B-like lectins"/>
    <property type="match status" value="1"/>
</dbReference>
<organism evidence="3 4">
    <name type="scientific">Streptomyces laurentii</name>
    <dbReference type="NCBI Taxonomy" id="39478"/>
    <lineage>
        <taxon>Bacteria</taxon>
        <taxon>Bacillati</taxon>
        <taxon>Actinomycetota</taxon>
        <taxon>Actinomycetes</taxon>
        <taxon>Kitasatosporales</taxon>
        <taxon>Streptomycetaceae</taxon>
        <taxon>Streptomyces</taxon>
    </lineage>
</organism>
<keyword evidence="4" id="KW-1185">Reference proteome</keyword>
<dbReference type="CDD" id="cd00161">
    <property type="entry name" value="beta-trefoil_Ricin-like"/>
    <property type="match status" value="1"/>
</dbReference>
<evidence type="ECO:0000256" key="1">
    <source>
        <dbReference type="SAM" id="SignalP"/>
    </source>
</evidence>
<dbReference type="InterPro" id="IPR035992">
    <property type="entry name" value="Ricin_B-like_lectins"/>
</dbReference>
<proteinExistence type="predicted"/>
<dbReference type="EMBL" id="AP017424">
    <property type="protein sequence ID" value="BAU84081.1"/>
    <property type="molecule type" value="Genomic_DNA"/>
</dbReference>
<dbReference type="SMART" id="SM00458">
    <property type="entry name" value="RICIN"/>
    <property type="match status" value="1"/>
</dbReference>
<evidence type="ECO:0000313" key="3">
    <source>
        <dbReference type="EMBL" id="BAU84081.1"/>
    </source>
</evidence>
<dbReference type="Gene3D" id="2.80.10.50">
    <property type="match status" value="3"/>
</dbReference>
<feature type="signal peptide" evidence="1">
    <location>
        <begin position="1"/>
        <end position="25"/>
    </location>
</feature>
<feature type="domain" description="Ricin B lectin" evidence="2">
    <location>
        <begin position="89"/>
        <end position="216"/>
    </location>
</feature>
<keyword evidence="1" id="KW-0732">Signal</keyword>
<dbReference type="PROSITE" id="PS50231">
    <property type="entry name" value="RICIN_B_LECTIN"/>
    <property type="match status" value="1"/>
</dbReference>
<dbReference type="KEGG" id="slau:SLA_3167"/>
<evidence type="ECO:0000313" key="4">
    <source>
        <dbReference type="Proteomes" id="UP000217676"/>
    </source>
</evidence>